<keyword evidence="1" id="KW-0175">Coiled coil</keyword>
<keyword evidence="3" id="KW-1185">Reference proteome</keyword>
<dbReference type="EMBL" id="LWDP01000032">
    <property type="protein sequence ID" value="ORD94113.1"/>
    <property type="molecule type" value="Genomic_DNA"/>
</dbReference>
<dbReference type="VEuPathDB" id="MicrosporidiaDB:ECANGB1_1143"/>
<evidence type="ECO:0000313" key="2">
    <source>
        <dbReference type="EMBL" id="ORD94113.1"/>
    </source>
</evidence>
<name>A0A1Y1S7W9_9MICR</name>
<sequence length="245" mass="28618">MTGIEDERLMREYMKQKEELEKLIVELQSQMTQTNIPLDRKYTEKYPIYNAAAILGQNQGDLLRLKLFVNKKCNQISNDMQHTQGIIQDIRAYEKDGVFRDIFLLKLLDQGKVTVASHLDFYRPLGFILSQLDASYESFYVRLLIYKSANEAEIKGIYAIYFGALYYKNDYKGAWFFLASILNVAPGAHTPHVLQVYFVILAELLGNHSKRRLAKILSYLNRIYFVKMNNHPIQIRITQAIEKYI</sequence>
<feature type="coiled-coil region" evidence="1">
    <location>
        <begin position="6"/>
        <end position="33"/>
    </location>
</feature>
<organism evidence="2 3">
    <name type="scientific">Enterospora canceri</name>
    <dbReference type="NCBI Taxonomy" id="1081671"/>
    <lineage>
        <taxon>Eukaryota</taxon>
        <taxon>Fungi</taxon>
        <taxon>Fungi incertae sedis</taxon>
        <taxon>Microsporidia</taxon>
        <taxon>Enterocytozoonidae</taxon>
        <taxon>Enterospora</taxon>
    </lineage>
</organism>
<dbReference type="Proteomes" id="UP000192639">
    <property type="component" value="Unassembled WGS sequence"/>
</dbReference>
<protein>
    <submittedName>
        <fullName evidence="2">Uncharacterized protein</fullName>
    </submittedName>
</protein>
<comment type="caution">
    <text evidence="2">The sequence shown here is derived from an EMBL/GenBank/DDBJ whole genome shotgun (WGS) entry which is preliminary data.</text>
</comment>
<dbReference type="AlphaFoldDB" id="A0A1Y1S7W9"/>
<evidence type="ECO:0000313" key="3">
    <source>
        <dbReference type="Proteomes" id="UP000192639"/>
    </source>
</evidence>
<dbReference type="OrthoDB" id="420884at2759"/>
<reference evidence="2 3" key="1">
    <citation type="journal article" date="2017" name="Environ. Microbiol.">
        <title>Decay of the glycolytic pathway and adaptation to intranuclear parasitism within Enterocytozoonidae microsporidia.</title>
        <authorList>
            <person name="Wiredu Boakye D."/>
            <person name="Jaroenlak P."/>
            <person name="Prachumwat A."/>
            <person name="Williams T.A."/>
            <person name="Bateman K.S."/>
            <person name="Itsathitphaisarn O."/>
            <person name="Sritunyalucksana K."/>
            <person name="Paszkiewicz K.H."/>
            <person name="Moore K.A."/>
            <person name="Stentiford G.D."/>
            <person name="Williams B.A."/>
        </authorList>
    </citation>
    <scope>NUCLEOTIDE SEQUENCE [LARGE SCALE GENOMIC DNA]</scope>
    <source>
        <strain evidence="2 3">GB1</strain>
    </source>
</reference>
<gene>
    <name evidence="2" type="ORF">ECANGB1_1143</name>
</gene>
<evidence type="ECO:0000256" key="1">
    <source>
        <dbReference type="SAM" id="Coils"/>
    </source>
</evidence>
<proteinExistence type="predicted"/>
<accession>A0A1Y1S7W9</accession>